<accession>A0A024GG50</accession>
<gene>
    <name evidence="1" type="ORF">BN9_065810</name>
</gene>
<keyword evidence="2" id="KW-1185">Reference proteome</keyword>
<evidence type="ECO:0000313" key="1">
    <source>
        <dbReference type="EMBL" id="CCI45684.1"/>
    </source>
</evidence>
<dbReference type="InParanoid" id="A0A024GG50"/>
<sequence length="121" mass="14022">MNRQPPRALEQQLKAIRLTQRSSKRALYCIKLYRYLSMLAWRRFRSAFSCKTQRNTATRFQSFSSSIDQLTSNELKEPRKLLVGLGNLTDKYADTRHNIGKRALAHFLGSHVSASMVRDNC</sequence>
<dbReference type="InterPro" id="IPR036416">
    <property type="entry name" value="Pept_tRNA_hydro_sf"/>
</dbReference>
<dbReference type="Gene3D" id="3.40.50.1470">
    <property type="entry name" value="Peptidyl-tRNA hydrolase"/>
    <property type="match status" value="1"/>
</dbReference>
<dbReference type="AlphaFoldDB" id="A0A024GG50"/>
<comment type="caution">
    <text evidence="1">The sequence shown here is derived from an EMBL/GenBank/DDBJ whole genome shotgun (WGS) entry which is preliminary data.</text>
</comment>
<dbReference type="EMBL" id="CAIX01000104">
    <property type="protein sequence ID" value="CCI45684.1"/>
    <property type="molecule type" value="Genomic_DNA"/>
</dbReference>
<dbReference type="InterPro" id="IPR001328">
    <property type="entry name" value="Pept_tRNA_hydro"/>
</dbReference>
<reference evidence="1 2" key="1">
    <citation type="submission" date="2012-05" db="EMBL/GenBank/DDBJ databases">
        <title>Recombination and specialization in a pathogen metapopulation.</title>
        <authorList>
            <person name="Gardiner A."/>
            <person name="Kemen E."/>
            <person name="Schultz-Larsen T."/>
            <person name="MacLean D."/>
            <person name="Van Oosterhout C."/>
            <person name="Jones J.D.G."/>
        </authorList>
    </citation>
    <scope>NUCLEOTIDE SEQUENCE [LARGE SCALE GENOMIC DNA]</scope>
    <source>
        <strain evidence="1 2">Ac Nc2</strain>
    </source>
</reference>
<dbReference type="SUPFAM" id="SSF53178">
    <property type="entry name" value="Peptidyl-tRNA hydrolase-like"/>
    <property type="match status" value="1"/>
</dbReference>
<dbReference type="Pfam" id="PF01195">
    <property type="entry name" value="Pept_tRNA_hydro"/>
    <property type="match status" value="1"/>
</dbReference>
<protein>
    <recommendedName>
        <fullName evidence="3">Peptidyl-tRNA hydrolase</fullName>
    </recommendedName>
</protein>
<dbReference type="Proteomes" id="UP000053237">
    <property type="component" value="Unassembled WGS sequence"/>
</dbReference>
<proteinExistence type="predicted"/>
<dbReference type="GO" id="GO:0004045">
    <property type="term" value="F:peptidyl-tRNA hydrolase activity"/>
    <property type="evidence" value="ECO:0007669"/>
    <property type="project" value="InterPro"/>
</dbReference>
<evidence type="ECO:0008006" key="3">
    <source>
        <dbReference type="Google" id="ProtNLM"/>
    </source>
</evidence>
<organism evidence="1 2">
    <name type="scientific">Albugo candida</name>
    <dbReference type="NCBI Taxonomy" id="65357"/>
    <lineage>
        <taxon>Eukaryota</taxon>
        <taxon>Sar</taxon>
        <taxon>Stramenopiles</taxon>
        <taxon>Oomycota</taxon>
        <taxon>Peronosporomycetes</taxon>
        <taxon>Albuginales</taxon>
        <taxon>Albuginaceae</taxon>
        <taxon>Albugo</taxon>
    </lineage>
</organism>
<evidence type="ECO:0000313" key="2">
    <source>
        <dbReference type="Proteomes" id="UP000053237"/>
    </source>
</evidence>
<name>A0A024GG50_9STRA</name>